<evidence type="ECO:0000313" key="2">
    <source>
        <dbReference type="Proteomes" id="UP000886785"/>
    </source>
</evidence>
<evidence type="ECO:0000313" key="1">
    <source>
        <dbReference type="EMBL" id="HIR56702.1"/>
    </source>
</evidence>
<dbReference type="AlphaFoldDB" id="A0A9D1DPU0"/>
<name>A0A9D1DPU0_9FIRM</name>
<accession>A0A9D1DPU0</accession>
<dbReference type="Pfam" id="PF19668">
    <property type="entry name" value="DUF6171"/>
    <property type="match status" value="1"/>
</dbReference>
<reference evidence="1" key="2">
    <citation type="journal article" date="2021" name="PeerJ">
        <title>Extensive microbial diversity within the chicken gut microbiome revealed by metagenomics and culture.</title>
        <authorList>
            <person name="Gilroy R."/>
            <person name="Ravi A."/>
            <person name="Getino M."/>
            <person name="Pursley I."/>
            <person name="Horton D.L."/>
            <person name="Alikhan N.F."/>
            <person name="Baker D."/>
            <person name="Gharbi K."/>
            <person name="Hall N."/>
            <person name="Watson M."/>
            <person name="Adriaenssens E.M."/>
            <person name="Foster-Nyarko E."/>
            <person name="Jarju S."/>
            <person name="Secka A."/>
            <person name="Antonio M."/>
            <person name="Oren A."/>
            <person name="Chaudhuri R.R."/>
            <person name="La Ragione R."/>
            <person name="Hildebrand F."/>
            <person name="Pallen M.J."/>
        </authorList>
    </citation>
    <scope>NUCLEOTIDE SEQUENCE</scope>
    <source>
        <strain evidence="1">ChiSjej1B19-7085</strain>
    </source>
</reference>
<dbReference type="EMBL" id="DVHF01000038">
    <property type="protein sequence ID" value="HIR56702.1"/>
    <property type="molecule type" value="Genomic_DNA"/>
</dbReference>
<organism evidence="1 2">
    <name type="scientific">Candidatus Gallacutalibacter pullicola</name>
    <dbReference type="NCBI Taxonomy" id="2840830"/>
    <lineage>
        <taxon>Bacteria</taxon>
        <taxon>Bacillati</taxon>
        <taxon>Bacillota</taxon>
        <taxon>Clostridia</taxon>
        <taxon>Eubacteriales</taxon>
        <taxon>Candidatus Gallacutalibacter</taxon>
    </lineage>
</organism>
<dbReference type="Proteomes" id="UP000886785">
    <property type="component" value="Unassembled WGS sequence"/>
</dbReference>
<sequence>MEQDRIPCRRCLLNEMSPEGYFRSIYEYIESIPAEDKTPDSEYRRRLELCKECPSLLNGLCRECGCFVEVRAAKRRQRCPAVRARWEALS</sequence>
<comment type="caution">
    <text evidence="1">The sequence shown here is derived from an EMBL/GenBank/DDBJ whole genome shotgun (WGS) entry which is preliminary data.</text>
</comment>
<reference evidence="1" key="1">
    <citation type="submission" date="2020-10" db="EMBL/GenBank/DDBJ databases">
        <authorList>
            <person name="Gilroy R."/>
        </authorList>
    </citation>
    <scope>NUCLEOTIDE SEQUENCE</scope>
    <source>
        <strain evidence="1">ChiSjej1B19-7085</strain>
    </source>
</reference>
<dbReference type="InterPro" id="IPR046169">
    <property type="entry name" value="DUF6171"/>
</dbReference>
<protein>
    <submittedName>
        <fullName evidence="1">Uncharacterized protein</fullName>
    </submittedName>
</protein>
<proteinExistence type="predicted"/>
<gene>
    <name evidence="1" type="ORF">IAA54_03455</name>
</gene>